<feature type="non-terminal residue" evidence="1">
    <location>
        <position position="236"/>
    </location>
</feature>
<proteinExistence type="predicted"/>
<dbReference type="AlphaFoldDB" id="X0ZZR4"/>
<reference evidence="1" key="1">
    <citation type="journal article" date="2014" name="Front. Microbiol.">
        <title>High frequency of phylogenetically diverse reductive dehalogenase-homologous genes in deep subseafloor sedimentary metagenomes.</title>
        <authorList>
            <person name="Kawai M."/>
            <person name="Futagami T."/>
            <person name="Toyoda A."/>
            <person name="Takaki Y."/>
            <person name="Nishi S."/>
            <person name="Hori S."/>
            <person name="Arai W."/>
            <person name="Tsubouchi T."/>
            <person name="Morono Y."/>
            <person name="Uchiyama I."/>
            <person name="Ito T."/>
            <person name="Fujiyama A."/>
            <person name="Inagaki F."/>
            <person name="Takami H."/>
        </authorList>
    </citation>
    <scope>NUCLEOTIDE SEQUENCE</scope>
    <source>
        <strain evidence="1">Expedition CK06-06</strain>
    </source>
</reference>
<comment type="caution">
    <text evidence="1">The sequence shown here is derived from an EMBL/GenBank/DDBJ whole genome shotgun (WGS) entry which is preliminary data.</text>
</comment>
<name>X0ZZR4_9ZZZZ</name>
<sequence length="236" mass="25699">LTLQGDLALPELKLGSFQLTKVSGLFTKGSKDTDQWSIQNIRADLASGQVAGYIKGSQSSGGNYSAKLQVDNVDLAELIRQFKSDKPNSSNKKKNGIPTQGRLTASVKLEGNFNDPSSTAGGGRVYIDQTQLYKLPLIVRIMRTLSLQSTEANAFETVDVRFYLQGDKIIFTEIILEGPALKMGGMGVYDRKKDWLAVVVKRDPPDNIWSKLPSLPKAMVAEINGPLADAKVVSKP</sequence>
<accession>X0ZZR4</accession>
<feature type="non-terminal residue" evidence="1">
    <location>
        <position position="1"/>
    </location>
</feature>
<protein>
    <submittedName>
        <fullName evidence="1">Uncharacterized protein</fullName>
    </submittedName>
</protein>
<evidence type="ECO:0000313" key="1">
    <source>
        <dbReference type="EMBL" id="GAG53491.1"/>
    </source>
</evidence>
<organism evidence="1">
    <name type="scientific">marine sediment metagenome</name>
    <dbReference type="NCBI Taxonomy" id="412755"/>
    <lineage>
        <taxon>unclassified sequences</taxon>
        <taxon>metagenomes</taxon>
        <taxon>ecological metagenomes</taxon>
    </lineage>
</organism>
<dbReference type="EMBL" id="BARS01051202">
    <property type="protein sequence ID" value="GAG53491.1"/>
    <property type="molecule type" value="Genomic_DNA"/>
</dbReference>
<gene>
    <name evidence="1" type="ORF">S01H1_76309</name>
</gene>